<evidence type="ECO:0000313" key="13">
    <source>
        <dbReference type="EMBL" id="VAW97997.1"/>
    </source>
</evidence>
<evidence type="ECO:0000256" key="8">
    <source>
        <dbReference type="ARBA" id="ARBA00022989"/>
    </source>
</evidence>
<dbReference type="SUPFAM" id="SSF53955">
    <property type="entry name" value="Lysozyme-like"/>
    <property type="match status" value="1"/>
</dbReference>
<evidence type="ECO:0000256" key="9">
    <source>
        <dbReference type="ARBA" id="ARBA00023136"/>
    </source>
</evidence>
<evidence type="ECO:0000256" key="7">
    <source>
        <dbReference type="ARBA" id="ARBA00022984"/>
    </source>
</evidence>
<keyword evidence="1" id="KW-1003">Cell membrane</keyword>
<keyword evidence="10" id="KW-0961">Cell wall biogenesis/degradation</keyword>
<keyword evidence="6" id="KW-0133">Cell shape</keyword>
<dbReference type="GO" id="GO:0009252">
    <property type="term" value="P:peptidoglycan biosynthetic process"/>
    <property type="evidence" value="ECO:0007669"/>
    <property type="project" value="UniProtKB-KW"/>
</dbReference>
<keyword evidence="9 11" id="KW-0472">Membrane</keyword>
<feature type="domain" description="Glycosyl transferase family 51" evidence="12">
    <location>
        <begin position="84"/>
        <end position="248"/>
    </location>
</feature>
<dbReference type="PANTHER" id="PTHR30400:SF0">
    <property type="entry name" value="BIOSYNTHETIC PEPTIDOGLYCAN TRANSGLYCOSYLASE"/>
    <property type="match status" value="1"/>
</dbReference>
<dbReference type="AlphaFoldDB" id="A0A3B1AEU3"/>
<dbReference type="GO" id="GO:0016020">
    <property type="term" value="C:membrane"/>
    <property type="evidence" value="ECO:0007669"/>
    <property type="project" value="InterPro"/>
</dbReference>
<dbReference type="GO" id="GO:0016763">
    <property type="term" value="F:pentosyltransferase activity"/>
    <property type="evidence" value="ECO:0007669"/>
    <property type="project" value="InterPro"/>
</dbReference>
<dbReference type="InterPro" id="IPR036950">
    <property type="entry name" value="PBP_transglycosylase"/>
</dbReference>
<evidence type="ECO:0000256" key="6">
    <source>
        <dbReference type="ARBA" id="ARBA00022960"/>
    </source>
</evidence>
<accession>A0A3B1AEU3</accession>
<keyword evidence="5 11" id="KW-0812">Transmembrane</keyword>
<dbReference type="NCBIfam" id="TIGR02070">
    <property type="entry name" value="mono_pep_trsgly"/>
    <property type="match status" value="1"/>
</dbReference>
<evidence type="ECO:0000256" key="5">
    <source>
        <dbReference type="ARBA" id="ARBA00022692"/>
    </source>
</evidence>
<dbReference type="GO" id="GO:0071555">
    <property type="term" value="P:cell wall organization"/>
    <property type="evidence" value="ECO:0007669"/>
    <property type="project" value="UniProtKB-KW"/>
</dbReference>
<evidence type="ECO:0000256" key="3">
    <source>
        <dbReference type="ARBA" id="ARBA00022676"/>
    </source>
</evidence>
<dbReference type="GO" id="GO:0009274">
    <property type="term" value="C:peptidoglycan-based cell wall"/>
    <property type="evidence" value="ECO:0007669"/>
    <property type="project" value="InterPro"/>
</dbReference>
<keyword evidence="2" id="KW-0997">Cell inner membrane</keyword>
<keyword evidence="8 11" id="KW-1133">Transmembrane helix</keyword>
<keyword evidence="3" id="KW-0328">Glycosyltransferase</keyword>
<evidence type="ECO:0000256" key="4">
    <source>
        <dbReference type="ARBA" id="ARBA00022679"/>
    </source>
</evidence>
<evidence type="ECO:0000256" key="2">
    <source>
        <dbReference type="ARBA" id="ARBA00022519"/>
    </source>
</evidence>
<dbReference type="PANTHER" id="PTHR30400">
    <property type="entry name" value="MONOFUNCTIONAL BIOSYNTHETIC PEPTIDOGLYCAN TRANSGLYCOSYLASE"/>
    <property type="match status" value="1"/>
</dbReference>
<dbReference type="InterPro" id="IPR023346">
    <property type="entry name" value="Lysozyme-like_dom_sf"/>
</dbReference>
<sequence length="253" mass="30491">MKKSLERWLRRRKIKRLKRKSSRLWRYIRWTWRLGILLLVVDIFYVMLIWPDWDEFKSGAIPKSRFIHDYETQMKQQLFHPGLNWQPVSFNWIPPHLRRAVIAAEDARFYHHNGFDIIAFKEAMDTNLELMRFKYGASTISQQTIKNLFFTSSRNPLRKWHELLLTLGMEWNLEKNRILETYLNIAEFGEGIYGVQAAAKHYYGVPVYSLTERQSAEIAATLPSPIKHNPATRTKRFIKRTHRIYRWMQVHKK</sequence>
<proteinExistence type="predicted"/>
<name>A0A3B1AEU3_9ZZZZ</name>
<dbReference type="EMBL" id="UOFR01000056">
    <property type="protein sequence ID" value="VAW97997.1"/>
    <property type="molecule type" value="Genomic_DNA"/>
</dbReference>
<evidence type="ECO:0000256" key="11">
    <source>
        <dbReference type="SAM" id="Phobius"/>
    </source>
</evidence>
<gene>
    <name evidence="13" type="ORF">MNBD_GAMMA21-720</name>
</gene>
<keyword evidence="7" id="KW-0573">Peptidoglycan synthesis</keyword>
<keyword evidence="4" id="KW-0808">Transferase</keyword>
<organism evidence="13">
    <name type="scientific">hydrothermal vent metagenome</name>
    <dbReference type="NCBI Taxonomy" id="652676"/>
    <lineage>
        <taxon>unclassified sequences</taxon>
        <taxon>metagenomes</taxon>
        <taxon>ecological metagenomes</taxon>
    </lineage>
</organism>
<protein>
    <submittedName>
        <fullName evidence="13">Monofunctional biosynthetic peptidoglycan transglycosylase</fullName>
    </submittedName>
</protein>
<evidence type="ECO:0000256" key="10">
    <source>
        <dbReference type="ARBA" id="ARBA00023316"/>
    </source>
</evidence>
<dbReference type="Gene3D" id="1.10.3810.10">
    <property type="entry name" value="Biosynthetic peptidoglycan transglycosylase-like"/>
    <property type="match status" value="1"/>
</dbReference>
<dbReference type="GO" id="GO:0008360">
    <property type="term" value="P:regulation of cell shape"/>
    <property type="evidence" value="ECO:0007669"/>
    <property type="project" value="UniProtKB-KW"/>
</dbReference>
<dbReference type="InterPro" id="IPR011812">
    <property type="entry name" value="Pep_trsgly"/>
</dbReference>
<evidence type="ECO:0000259" key="12">
    <source>
        <dbReference type="Pfam" id="PF00912"/>
    </source>
</evidence>
<dbReference type="InterPro" id="IPR001264">
    <property type="entry name" value="Glyco_trans_51"/>
</dbReference>
<dbReference type="Pfam" id="PF00912">
    <property type="entry name" value="Transgly"/>
    <property type="match status" value="1"/>
</dbReference>
<feature type="transmembrane region" description="Helical" evidence="11">
    <location>
        <begin position="30"/>
        <end position="50"/>
    </location>
</feature>
<reference evidence="13" key="1">
    <citation type="submission" date="2018-06" db="EMBL/GenBank/DDBJ databases">
        <authorList>
            <person name="Zhirakovskaya E."/>
        </authorList>
    </citation>
    <scope>NUCLEOTIDE SEQUENCE</scope>
</reference>
<evidence type="ECO:0000256" key="1">
    <source>
        <dbReference type="ARBA" id="ARBA00022475"/>
    </source>
</evidence>